<evidence type="ECO:0000313" key="2">
    <source>
        <dbReference type="Proteomes" id="UP000290289"/>
    </source>
</evidence>
<dbReference type="Proteomes" id="UP000290289">
    <property type="component" value="Chromosome 14"/>
</dbReference>
<name>A0A498I519_MALDO</name>
<evidence type="ECO:0000313" key="1">
    <source>
        <dbReference type="EMBL" id="RXH77037.1"/>
    </source>
</evidence>
<protein>
    <submittedName>
        <fullName evidence="1">Uncharacterized protein</fullName>
    </submittedName>
</protein>
<proteinExistence type="predicted"/>
<sequence length="123" mass="14279">MKRAKLDCVTVQKKFSKDRDPVVTAYEVRDKPSALKAGDWDWVVLVFVLLRFSIRVIMGFFMRFEEDSVESAKIVNPVECEDHLDSLSAMICLLECLPSLLRFNLLTFIFNCISRTLYLPLRL</sequence>
<comment type="caution">
    <text evidence="1">The sequence shown here is derived from an EMBL/GenBank/DDBJ whole genome shotgun (WGS) entry which is preliminary data.</text>
</comment>
<accession>A0A498I519</accession>
<keyword evidence="2" id="KW-1185">Reference proteome</keyword>
<organism evidence="1 2">
    <name type="scientific">Malus domestica</name>
    <name type="common">Apple</name>
    <name type="synonym">Pyrus malus</name>
    <dbReference type="NCBI Taxonomy" id="3750"/>
    <lineage>
        <taxon>Eukaryota</taxon>
        <taxon>Viridiplantae</taxon>
        <taxon>Streptophyta</taxon>
        <taxon>Embryophyta</taxon>
        <taxon>Tracheophyta</taxon>
        <taxon>Spermatophyta</taxon>
        <taxon>Magnoliopsida</taxon>
        <taxon>eudicotyledons</taxon>
        <taxon>Gunneridae</taxon>
        <taxon>Pentapetalae</taxon>
        <taxon>rosids</taxon>
        <taxon>fabids</taxon>
        <taxon>Rosales</taxon>
        <taxon>Rosaceae</taxon>
        <taxon>Amygdaloideae</taxon>
        <taxon>Maleae</taxon>
        <taxon>Malus</taxon>
    </lineage>
</organism>
<gene>
    <name evidence="1" type="ORF">DVH24_019925</name>
</gene>
<dbReference type="EMBL" id="RDQH01000340">
    <property type="protein sequence ID" value="RXH77037.1"/>
    <property type="molecule type" value="Genomic_DNA"/>
</dbReference>
<dbReference type="AlphaFoldDB" id="A0A498I519"/>
<reference evidence="1 2" key="1">
    <citation type="submission" date="2018-10" db="EMBL/GenBank/DDBJ databases">
        <title>A high-quality apple genome assembly.</title>
        <authorList>
            <person name="Hu J."/>
        </authorList>
    </citation>
    <scope>NUCLEOTIDE SEQUENCE [LARGE SCALE GENOMIC DNA]</scope>
    <source>
        <strain evidence="2">cv. HFTH1</strain>
        <tissue evidence="1">Young leaf</tissue>
    </source>
</reference>
<dbReference type="STRING" id="3750.A0A498I519"/>